<accession>A0ABD5NT11</accession>
<dbReference type="EMBL" id="JBHSAQ010000016">
    <property type="protein sequence ID" value="MFC3960169.1"/>
    <property type="molecule type" value="Genomic_DNA"/>
</dbReference>
<reference evidence="3 4" key="1">
    <citation type="journal article" date="2019" name="Int. J. Syst. Evol. Microbiol.">
        <title>The Global Catalogue of Microorganisms (GCM) 10K type strain sequencing project: providing services to taxonomists for standard genome sequencing and annotation.</title>
        <authorList>
            <consortium name="The Broad Institute Genomics Platform"/>
            <consortium name="The Broad Institute Genome Sequencing Center for Infectious Disease"/>
            <person name="Wu L."/>
            <person name="Ma J."/>
        </authorList>
    </citation>
    <scope>NUCLEOTIDE SEQUENCE [LARGE SCALE GENOMIC DNA]</scope>
    <source>
        <strain evidence="3 4">IBRC-M 10256</strain>
    </source>
</reference>
<name>A0ABD5NT11_9EURY</name>
<sequence>MTKSTPILESLEQSVGRTDATIKWARFLGETFGTTGALNCLRYYEDLDWISPLVREQMTSYLRGLSLGEIHNKRYDEPATLEYPLESLSGTLFGAHAQSLEYISRINGDDLEEHVMVARMAERRVDRRIDDESDDEDGGGGQLVSVIRDDASVSG</sequence>
<dbReference type="GeneID" id="73901531"/>
<evidence type="ECO:0000313" key="4">
    <source>
        <dbReference type="Proteomes" id="UP001595846"/>
    </source>
</evidence>
<feature type="region of interest" description="Disordered" evidence="1">
    <location>
        <begin position="128"/>
        <end position="155"/>
    </location>
</feature>
<evidence type="ECO:0000256" key="1">
    <source>
        <dbReference type="SAM" id="MobiDB-lite"/>
    </source>
</evidence>
<comment type="caution">
    <text evidence="3">The sequence shown here is derived from an EMBL/GenBank/DDBJ whole genome shotgun (WGS) entry which is preliminary data.</text>
</comment>
<dbReference type="InterPro" id="IPR006752">
    <property type="entry name" value="Arch_fla_DE"/>
</dbReference>
<dbReference type="Pfam" id="PF04659">
    <property type="entry name" value="Arch_fla_DE"/>
    <property type="match status" value="1"/>
</dbReference>
<feature type="domain" description="Archaeal flagella protein FlaD/E" evidence="2">
    <location>
        <begin position="4"/>
        <end position="108"/>
    </location>
</feature>
<protein>
    <submittedName>
        <fullName evidence="3">FlaD/FlaE family flagellar protein</fullName>
    </submittedName>
</protein>
<evidence type="ECO:0000313" key="3">
    <source>
        <dbReference type="EMBL" id="MFC3960169.1"/>
    </source>
</evidence>
<keyword evidence="3" id="KW-0282">Flagellum</keyword>
<organism evidence="3 4">
    <name type="scientific">Halovivax cerinus</name>
    <dbReference type="NCBI Taxonomy" id="1487865"/>
    <lineage>
        <taxon>Archaea</taxon>
        <taxon>Methanobacteriati</taxon>
        <taxon>Methanobacteriota</taxon>
        <taxon>Stenosarchaea group</taxon>
        <taxon>Halobacteria</taxon>
        <taxon>Halobacteriales</taxon>
        <taxon>Natrialbaceae</taxon>
        <taxon>Halovivax</taxon>
    </lineage>
</organism>
<dbReference type="AlphaFoldDB" id="A0ABD5NT11"/>
<keyword evidence="3" id="KW-0969">Cilium</keyword>
<dbReference type="Proteomes" id="UP001595846">
    <property type="component" value="Unassembled WGS sequence"/>
</dbReference>
<keyword evidence="3" id="KW-0966">Cell projection</keyword>
<proteinExistence type="predicted"/>
<keyword evidence="4" id="KW-1185">Reference proteome</keyword>
<gene>
    <name evidence="3" type="ORF">ACFOUR_17555</name>
</gene>
<dbReference type="RefSeq" id="WP_256532448.1">
    <property type="nucleotide sequence ID" value="NZ_CP101824.1"/>
</dbReference>
<evidence type="ECO:0000259" key="2">
    <source>
        <dbReference type="Pfam" id="PF04659"/>
    </source>
</evidence>